<dbReference type="NCBIfam" id="TIGR00128">
    <property type="entry name" value="fabD"/>
    <property type="match status" value="1"/>
</dbReference>
<protein>
    <recommendedName>
        <fullName evidence="1">[acyl-carrier-protein] S-malonyltransferase</fullName>
        <ecNumber evidence="1">2.3.1.39</ecNumber>
    </recommendedName>
</protein>
<evidence type="ECO:0000256" key="2">
    <source>
        <dbReference type="ARBA" id="ARBA00022679"/>
    </source>
</evidence>
<dbReference type="EC" id="2.3.1.39" evidence="1"/>
<feature type="domain" description="Malonyl-CoA:ACP transacylase (MAT)" evidence="5">
    <location>
        <begin position="7"/>
        <end position="310"/>
    </location>
</feature>
<keyword evidence="3" id="KW-0012">Acyltransferase</keyword>
<name>A0ABQ1E6D2_9CLOT</name>
<dbReference type="SUPFAM" id="SSF52151">
    <property type="entry name" value="FabD/lysophospholipase-like"/>
    <property type="match status" value="1"/>
</dbReference>
<dbReference type="InterPro" id="IPR004410">
    <property type="entry name" value="Malonyl_CoA-ACP_transAc_FabD"/>
</dbReference>
<accession>A0ABQ1E6D2</accession>
<comment type="catalytic activity">
    <reaction evidence="4">
        <text>holo-[ACP] + malonyl-CoA = malonyl-[ACP] + CoA</text>
        <dbReference type="Rhea" id="RHEA:41792"/>
        <dbReference type="Rhea" id="RHEA-COMP:9623"/>
        <dbReference type="Rhea" id="RHEA-COMP:9685"/>
        <dbReference type="ChEBI" id="CHEBI:57287"/>
        <dbReference type="ChEBI" id="CHEBI:57384"/>
        <dbReference type="ChEBI" id="CHEBI:64479"/>
        <dbReference type="ChEBI" id="CHEBI:78449"/>
        <dbReference type="EC" id="2.3.1.39"/>
    </reaction>
</comment>
<evidence type="ECO:0000256" key="3">
    <source>
        <dbReference type="ARBA" id="ARBA00023315"/>
    </source>
</evidence>
<comment type="caution">
    <text evidence="6">The sequence shown here is derived from an EMBL/GenBank/DDBJ whole genome shotgun (WGS) entry which is preliminary data.</text>
</comment>
<sequence>MSKLAFLYSGQGSQYVGMCKGMYDEFAIVRQTFEEANEILGFDLRNLCFNGDLKELSKTENTQPCILTVSIAQMRVYMQELRIEPSFLAGHSLGEYSALVGAGAIEFADALRLVRLRGKFMKESEKTKSGSMMAIRNISEKIVSDEIDRILSEGNIICISNYNGADNLVISGESEAVKGAGEVLKSRGAEVIGLNVSSAFHSPLMEKAAEKLKSELDKYKFNDLKYNVISNVTALPYRIEDNIADMLTSQIVKPVRWKSTMDYLSENGVDTIVEFGPRATLRNLAKANMKNIRAYSYDKKDDVVSLKENVESKLRNKRYNIISRSLGMAVSTKNYNSNNEQYKKGVVEPYEKIERLRLELEAKNIEPSIEQMNSAVEMLKSVFKTKGTTKAEQVERFRQLFKETNTEKYFKNFHII</sequence>
<dbReference type="SUPFAM" id="SSF55048">
    <property type="entry name" value="Probable ACP-binding domain of malonyl-CoA ACP transacylase"/>
    <property type="match status" value="1"/>
</dbReference>
<evidence type="ECO:0000313" key="6">
    <source>
        <dbReference type="EMBL" id="GFZ30327.1"/>
    </source>
</evidence>
<proteinExistence type="predicted"/>
<dbReference type="InterPro" id="IPR016036">
    <property type="entry name" value="Malonyl_transacylase_ACP-bd"/>
</dbReference>
<dbReference type="InterPro" id="IPR001227">
    <property type="entry name" value="Ac_transferase_dom_sf"/>
</dbReference>
<evidence type="ECO:0000256" key="1">
    <source>
        <dbReference type="ARBA" id="ARBA00013258"/>
    </source>
</evidence>
<dbReference type="Proteomes" id="UP000663802">
    <property type="component" value="Unassembled WGS sequence"/>
</dbReference>
<evidence type="ECO:0000259" key="5">
    <source>
        <dbReference type="SMART" id="SM00827"/>
    </source>
</evidence>
<dbReference type="InterPro" id="IPR016035">
    <property type="entry name" value="Acyl_Trfase/lysoPLipase"/>
</dbReference>
<dbReference type="InterPro" id="IPR014043">
    <property type="entry name" value="Acyl_transferase_dom"/>
</dbReference>
<dbReference type="Gene3D" id="3.30.70.250">
    <property type="entry name" value="Malonyl-CoA ACP transacylase, ACP-binding"/>
    <property type="match status" value="1"/>
</dbReference>
<keyword evidence="7" id="KW-1185">Reference proteome</keyword>
<reference evidence="6 7" key="1">
    <citation type="journal article" date="2021" name="Int. J. Syst. Evol. Microbiol.">
        <title>Clostridium zeae sp. nov., isolated from corn silage.</title>
        <authorList>
            <person name="Kobayashi H."/>
            <person name="Tanizawa Y."/>
            <person name="Yagura M."/>
            <person name="Sakamoto M."/>
            <person name="Ohkuma M."/>
            <person name="Tohno M."/>
        </authorList>
    </citation>
    <scope>NUCLEOTIDE SEQUENCE [LARGE SCALE GENOMIC DNA]</scope>
    <source>
        <strain evidence="6 7">CSC2</strain>
    </source>
</reference>
<organism evidence="6 7">
    <name type="scientific">Clostridium zeae</name>
    <dbReference type="NCBI Taxonomy" id="2759022"/>
    <lineage>
        <taxon>Bacteria</taxon>
        <taxon>Bacillati</taxon>
        <taxon>Bacillota</taxon>
        <taxon>Clostridia</taxon>
        <taxon>Eubacteriales</taxon>
        <taxon>Clostridiaceae</taxon>
        <taxon>Clostridium</taxon>
    </lineage>
</organism>
<dbReference type="PANTHER" id="PTHR42681:SF1">
    <property type="entry name" value="MALONYL-COA-ACYL CARRIER PROTEIN TRANSACYLASE, MITOCHONDRIAL"/>
    <property type="match status" value="1"/>
</dbReference>
<dbReference type="InterPro" id="IPR050858">
    <property type="entry name" value="Mal-CoA-ACP_Trans/PKS_FabD"/>
</dbReference>
<dbReference type="Pfam" id="PF00698">
    <property type="entry name" value="Acyl_transf_1"/>
    <property type="match status" value="1"/>
</dbReference>
<evidence type="ECO:0000256" key="4">
    <source>
        <dbReference type="ARBA" id="ARBA00048462"/>
    </source>
</evidence>
<keyword evidence="2" id="KW-0808">Transferase</keyword>
<dbReference type="EMBL" id="BMBA01000001">
    <property type="protein sequence ID" value="GFZ30327.1"/>
    <property type="molecule type" value="Genomic_DNA"/>
</dbReference>
<dbReference type="RefSeq" id="WP_206868302.1">
    <property type="nucleotide sequence ID" value="NZ_BMBA01000001.1"/>
</dbReference>
<dbReference type="Gene3D" id="3.40.366.10">
    <property type="entry name" value="Malonyl-Coenzyme A Acyl Carrier Protein, domain 2"/>
    <property type="match status" value="1"/>
</dbReference>
<evidence type="ECO:0000313" key="7">
    <source>
        <dbReference type="Proteomes" id="UP000663802"/>
    </source>
</evidence>
<dbReference type="PANTHER" id="PTHR42681">
    <property type="entry name" value="MALONYL-COA-ACYL CARRIER PROTEIN TRANSACYLASE, MITOCHONDRIAL"/>
    <property type="match status" value="1"/>
</dbReference>
<dbReference type="SMART" id="SM00827">
    <property type="entry name" value="PKS_AT"/>
    <property type="match status" value="1"/>
</dbReference>
<gene>
    <name evidence="6" type="ORF">CSC2_08530</name>
</gene>